<evidence type="ECO:0000313" key="1">
    <source>
        <dbReference type="EMBL" id="GAK50619.1"/>
    </source>
</evidence>
<dbReference type="HOGENOM" id="CLU_2080105_0_0_0"/>
<evidence type="ECO:0000313" key="2">
    <source>
        <dbReference type="Proteomes" id="UP000030700"/>
    </source>
</evidence>
<dbReference type="AlphaFoldDB" id="A0A0S6VSZ0"/>
<gene>
    <name evidence="1" type="ORF">U14_01852</name>
</gene>
<reference evidence="1" key="1">
    <citation type="journal article" date="2015" name="PeerJ">
        <title>First genomic representation of candidate bacterial phylum KSB3 points to enhanced environmental sensing as a trigger of wastewater bulking.</title>
        <authorList>
            <person name="Sekiguchi Y."/>
            <person name="Ohashi A."/>
            <person name="Parks D.H."/>
            <person name="Yamauchi T."/>
            <person name="Tyson G.W."/>
            <person name="Hugenholtz P."/>
        </authorList>
    </citation>
    <scope>NUCLEOTIDE SEQUENCE [LARGE SCALE GENOMIC DNA]</scope>
</reference>
<dbReference type="Proteomes" id="UP000030700">
    <property type="component" value="Unassembled WGS sequence"/>
</dbReference>
<dbReference type="EMBL" id="DF820456">
    <property type="protein sequence ID" value="GAK50619.1"/>
    <property type="molecule type" value="Genomic_DNA"/>
</dbReference>
<accession>A0A0S6VSZ0</accession>
<sequence length="117" mass="13489">MARRIIYILPWLFEMAEDISGNNQLIVEGKRPFNWLNRIGGNHRWIAEIRDGRIQFRKKIGNAGDFCAKAITEAFDGEIERCHVSGVRNRSPIFEKAAVLFRCQKITQSLNIFLNAP</sequence>
<protein>
    <submittedName>
        <fullName evidence="1">Uncharacterized protein</fullName>
    </submittedName>
</protein>
<dbReference type="STRING" id="1499966.U14_01852"/>
<proteinExistence type="predicted"/>
<name>A0A0S6VSZ0_9BACT</name>
<organism evidence="1">
    <name type="scientific">Candidatus Moduliflexus flocculans</name>
    <dbReference type="NCBI Taxonomy" id="1499966"/>
    <lineage>
        <taxon>Bacteria</taxon>
        <taxon>Candidatus Moduliflexota</taxon>
        <taxon>Candidatus Moduliflexia</taxon>
        <taxon>Candidatus Moduliflexales</taxon>
        <taxon>Candidatus Moduliflexaceae</taxon>
    </lineage>
</organism>
<keyword evidence="2" id="KW-1185">Reference proteome</keyword>